<reference evidence="2 3" key="1">
    <citation type="submission" date="2016-02" db="EMBL/GenBank/DDBJ databases">
        <title>Draft genome sequence of Hydrogenophaga sp. LPB0072.</title>
        <authorList>
            <person name="Shin S.-K."/>
            <person name="Yi H."/>
        </authorList>
    </citation>
    <scope>NUCLEOTIDE SEQUENCE [LARGE SCALE GENOMIC DNA]</scope>
    <source>
        <strain evidence="2 3">LPB0072</strain>
    </source>
</reference>
<dbReference type="EMBL" id="CP017476">
    <property type="protein sequence ID" value="AOW13335.1"/>
    <property type="molecule type" value="Genomic_DNA"/>
</dbReference>
<evidence type="ECO:0000313" key="3">
    <source>
        <dbReference type="Proteomes" id="UP000185657"/>
    </source>
</evidence>
<evidence type="ECO:0000313" key="4">
    <source>
        <dbReference type="Proteomes" id="UP000185680"/>
    </source>
</evidence>
<keyword evidence="3" id="KW-1185">Reference proteome</keyword>
<dbReference type="STRING" id="1763535.LPB072_11180"/>
<protein>
    <submittedName>
        <fullName evidence="1">Uncharacterized protein</fullName>
    </submittedName>
</protein>
<dbReference type="RefSeq" id="WP_066089565.1">
    <property type="nucleotide sequence ID" value="NZ_CP017476.1"/>
</dbReference>
<dbReference type="AlphaFoldDB" id="A0A167HR48"/>
<evidence type="ECO:0000313" key="1">
    <source>
        <dbReference type="EMBL" id="AOW13335.1"/>
    </source>
</evidence>
<dbReference type="Proteomes" id="UP000185657">
    <property type="component" value="Unassembled WGS sequence"/>
</dbReference>
<evidence type="ECO:0000313" key="2">
    <source>
        <dbReference type="EMBL" id="OAD41616.1"/>
    </source>
</evidence>
<name>A0A167HR48_9BURK</name>
<sequence>MNAATKTTSAPLDFRCYGYLAYVYCKQREEVQVLKSNAGFYIGTLSEGLPCSRESNEYYASEEAAVQALCDDTWTQKVAP</sequence>
<organism evidence="1 4">
    <name type="scientific">Hydrogenophaga crassostreae</name>
    <dbReference type="NCBI Taxonomy" id="1763535"/>
    <lineage>
        <taxon>Bacteria</taxon>
        <taxon>Pseudomonadati</taxon>
        <taxon>Pseudomonadota</taxon>
        <taxon>Betaproteobacteria</taxon>
        <taxon>Burkholderiales</taxon>
        <taxon>Comamonadaceae</taxon>
        <taxon>Hydrogenophaga</taxon>
    </lineage>
</organism>
<proteinExistence type="predicted"/>
<dbReference type="EMBL" id="LVWD01000013">
    <property type="protein sequence ID" value="OAD41616.1"/>
    <property type="molecule type" value="Genomic_DNA"/>
</dbReference>
<dbReference type="KEGG" id="hyl:LPB072_11180"/>
<gene>
    <name evidence="1" type="ORF">LPB072_11180</name>
    <name evidence="2" type="ORF">LPB72_09800</name>
</gene>
<reference evidence="1 4" key="2">
    <citation type="submission" date="2016-10" db="EMBL/GenBank/DDBJ databases">
        <title>Hydorgenophaga sp. LPB0072 isolated from gastropod.</title>
        <authorList>
            <person name="Kim E."/>
            <person name="Yi H."/>
        </authorList>
    </citation>
    <scope>NUCLEOTIDE SEQUENCE [LARGE SCALE GENOMIC DNA]</scope>
    <source>
        <strain evidence="1 4">LPB0072</strain>
    </source>
</reference>
<accession>A0A167HR48</accession>
<dbReference type="Proteomes" id="UP000185680">
    <property type="component" value="Chromosome"/>
</dbReference>